<dbReference type="InterPro" id="IPR036661">
    <property type="entry name" value="Luciferase-like_sf"/>
</dbReference>
<dbReference type="OrthoDB" id="9780518at2"/>
<evidence type="ECO:0000259" key="2">
    <source>
        <dbReference type="Pfam" id="PF00296"/>
    </source>
</evidence>
<dbReference type="NCBIfam" id="TIGR03558">
    <property type="entry name" value="oxido_grp_1"/>
    <property type="match status" value="1"/>
</dbReference>
<dbReference type="PANTHER" id="PTHR30137">
    <property type="entry name" value="LUCIFERASE-LIKE MONOOXYGENASE"/>
    <property type="match status" value="1"/>
</dbReference>
<sequence length="354" mass="38238">MPGTTKLSVLDLIPVSEGQTSADAIAASRRLVQRADELGYHRYWVAEHHNTELVASTTPPVLLAALGAGTNRIRLGSGGVMLPNHAPFVVAEQFAALECVYPGRIDLGLGRAPGTDPFTAAALRRDLSRDRVDEFPNDVLELMGFLGDVRDEHDREVLARLRVTPGADTHPQIWLLGSSLYGAELAAAFGLPYTFAHHFAMHADPKAAADHYREHFVPSPVLAEPHLMVSVSAISADTVEEATRLALPSRAAMHQIRFGRPTRVLTPDGAAAYAARMQDRSLFDATTGTQLVGTPETVAEGIDRLVERTGADEVILAATTHDVDVRIRTIEALAELRDPAAWESRTSVGAHPHN</sequence>
<comment type="caution">
    <text evidence="3">The sequence shown here is derived from an EMBL/GenBank/DDBJ whole genome shotgun (WGS) entry which is preliminary data.</text>
</comment>
<dbReference type="AlphaFoldDB" id="A0A7J5B1E5"/>
<dbReference type="Gene3D" id="3.20.20.30">
    <property type="entry name" value="Luciferase-like domain"/>
    <property type="match status" value="1"/>
</dbReference>
<dbReference type="Proteomes" id="UP000490386">
    <property type="component" value="Unassembled WGS sequence"/>
</dbReference>
<dbReference type="InterPro" id="IPR011251">
    <property type="entry name" value="Luciferase-like_dom"/>
</dbReference>
<protein>
    <submittedName>
        <fullName evidence="3">LLM class flavin-dependent oxidoreductase</fullName>
    </submittedName>
</protein>
<evidence type="ECO:0000256" key="1">
    <source>
        <dbReference type="ARBA" id="ARBA00007789"/>
    </source>
</evidence>
<evidence type="ECO:0000313" key="4">
    <source>
        <dbReference type="Proteomes" id="UP000490386"/>
    </source>
</evidence>
<dbReference type="InterPro" id="IPR050766">
    <property type="entry name" value="Bact_Lucif_Oxidored"/>
</dbReference>
<accession>A0A7J5B1E5</accession>
<name>A0A7J5B1E5_9MICO</name>
<dbReference type="GO" id="GO:0005829">
    <property type="term" value="C:cytosol"/>
    <property type="evidence" value="ECO:0007669"/>
    <property type="project" value="TreeGrafter"/>
</dbReference>
<dbReference type="FunFam" id="3.20.20.30:FF:000002">
    <property type="entry name" value="LLM class flavin-dependent oxidoreductase"/>
    <property type="match status" value="1"/>
</dbReference>
<reference evidence="3 4" key="1">
    <citation type="submission" date="2019-09" db="EMBL/GenBank/DDBJ databases">
        <title>Phylogeny of genus Pseudoclavibacter and closely related genus.</title>
        <authorList>
            <person name="Li Y."/>
        </authorList>
    </citation>
    <scope>NUCLEOTIDE SEQUENCE [LARGE SCALE GENOMIC DNA]</scope>
    <source>
        <strain evidence="3 4">THG-MD12</strain>
    </source>
</reference>
<dbReference type="SUPFAM" id="SSF51679">
    <property type="entry name" value="Bacterial luciferase-like"/>
    <property type="match status" value="1"/>
</dbReference>
<dbReference type="GO" id="GO:0016705">
    <property type="term" value="F:oxidoreductase activity, acting on paired donors, with incorporation or reduction of molecular oxygen"/>
    <property type="evidence" value="ECO:0007669"/>
    <property type="project" value="InterPro"/>
</dbReference>
<comment type="similarity">
    <text evidence="1">To bacterial alkanal monooxygenase alpha and beta chains.</text>
</comment>
<dbReference type="RefSeq" id="WP_151423765.1">
    <property type="nucleotide sequence ID" value="NZ_WBJX01000003.1"/>
</dbReference>
<keyword evidence="4" id="KW-1185">Reference proteome</keyword>
<evidence type="ECO:0000313" key="3">
    <source>
        <dbReference type="EMBL" id="KAB1637559.1"/>
    </source>
</evidence>
<dbReference type="PANTHER" id="PTHR30137:SF6">
    <property type="entry name" value="LUCIFERASE-LIKE MONOOXYGENASE"/>
    <property type="match status" value="1"/>
</dbReference>
<organism evidence="3 4">
    <name type="scientific">Pseudoclavibacter terrae</name>
    <dbReference type="NCBI Taxonomy" id="1530195"/>
    <lineage>
        <taxon>Bacteria</taxon>
        <taxon>Bacillati</taxon>
        <taxon>Actinomycetota</taxon>
        <taxon>Actinomycetes</taxon>
        <taxon>Micrococcales</taxon>
        <taxon>Microbacteriaceae</taxon>
        <taxon>Pseudoclavibacter</taxon>
    </lineage>
</organism>
<feature type="domain" description="Luciferase-like" evidence="2">
    <location>
        <begin position="8"/>
        <end position="312"/>
    </location>
</feature>
<gene>
    <name evidence="3" type="ORF">F8O03_10060</name>
</gene>
<proteinExistence type="predicted"/>
<dbReference type="InterPro" id="IPR019949">
    <property type="entry name" value="CmoO-like"/>
</dbReference>
<dbReference type="EMBL" id="WBJX01000003">
    <property type="protein sequence ID" value="KAB1637559.1"/>
    <property type="molecule type" value="Genomic_DNA"/>
</dbReference>
<dbReference type="Pfam" id="PF00296">
    <property type="entry name" value="Bac_luciferase"/>
    <property type="match status" value="1"/>
</dbReference>